<proteinExistence type="predicted"/>
<feature type="transmembrane region" description="Helical" evidence="1">
    <location>
        <begin position="392"/>
        <end position="411"/>
    </location>
</feature>
<feature type="transmembrane region" description="Helical" evidence="1">
    <location>
        <begin position="301"/>
        <end position="319"/>
    </location>
</feature>
<feature type="transmembrane region" description="Helical" evidence="1">
    <location>
        <begin position="258"/>
        <end position="281"/>
    </location>
</feature>
<feature type="transmembrane region" description="Helical" evidence="1">
    <location>
        <begin position="353"/>
        <end position="372"/>
    </location>
</feature>
<keyword evidence="1" id="KW-1133">Transmembrane helix</keyword>
<sequence>MVKISPRLSHGIINVGDLPIPFDMVLNAAVLVVVVTFVFLKISWKESILTSQETLFSTKQSLPGKVFGFIILLLLTVPGLVNNEPAKTSITPLVLWIFLWIAVPVLGLVFGDLYAKFNPLALVVNREGVSQNVYFASFLFLCLTWFELVWNKPGNPRHIGVVFLVLLVVVSVVQRFYNKTIIEVDPLLLLHHLYSKMRITNSKPVFRTLLNNISNLAQLKGMEYFILLMIGTVTYDGLRETTFWFDLFGSQTYETSFSTVAFLLMNLLIIVFYRFACYFAIQVSGEDLNLNEISLKFGHTMLPIAFAYHVTHYLSLLLFEFQTVVYRLNDPFGFGWNLFNVQEPEVNYFLEPIALWTIMVIVTLAGHMLSVVLAHDLSVKLFGHQKSDKTQYVFLFITVALTLQALFVLSVA</sequence>
<name>S5DND7_9ACTN</name>
<keyword evidence="1" id="KW-0472">Membrane</keyword>
<reference evidence="2" key="1">
    <citation type="journal article" date="2013" name="Sci. Rep.">
        <title>Metagenomics uncovers a new group of low GC and ultra-small marine Actinobacteria.</title>
        <authorList>
            <person name="Ghai R."/>
            <person name="Mizuno C.M."/>
            <person name="Picazo A."/>
            <person name="Camacho A."/>
            <person name="Rodriguez-Valera F."/>
        </authorList>
    </citation>
    <scope>NUCLEOTIDE SEQUENCE</scope>
</reference>
<evidence type="ECO:0000313" key="2">
    <source>
        <dbReference type="EMBL" id="AGQ18978.1"/>
    </source>
</evidence>
<feature type="transmembrane region" description="Helical" evidence="1">
    <location>
        <begin position="132"/>
        <end position="150"/>
    </location>
</feature>
<dbReference type="AlphaFoldDB" id="S5DND7"/>
<feature type="transmembrane region" description="Helical" evidence="1">
    <location>
        <begin position="62"/>
        <end position="81"/>
    </location>
</feature>
<organism evidence="2">
    <name type="scientific">Candidatus Actinomarina minuta</name>
    <dbReference type="NCBI Taxonomy" id="1389454"/>
    <lineage>
        <taxon>Bacteria</taxon>
        <taxon>Bacillati</taxon>
        <taxon>Actinomycetota</taxon>
        <taxon>Actinomycetes</taxon>
        <taxon>Candidatus Actinomarinidae</taxon>
        <taxon>Candidatus Actinomarinales</taxon>
        <taxon>Candidatus Actinomarineae</taxon>
        <taxon>Candidatus Actinomarinaceae</taxon>
        <taxon>Candidatus Actinomarina</taxon>
    </lineage>
</organism>
<dbReference type="EMBL" id="KC811118">
    <property type="protein sequence ID" value="AGQ18978.1"/>
    <property type="molecule type" value="Genomic_DNA"/>
</dbReference>
<protein>
    <submittedName>
        <fullName evidence="2">MedDCM-OCT-S30-C194-cds4</fullName>
    </submittedName>
</protein>
<feature type="transmembrane region" description="Helical" evidence="1">
    <location>
        <begin position="156"/>
        <end position="173"/>
    </location>
</feature>
<feature type="transmembrane region" description="Helical" evidence="1">
    <location>
        <begin position="93"/>
        <end position="111"/>
    </location>
</feature>
<feature type="transmembrane region" description="Helical" evidence="1">
    <location>
        <begin position="24"/>
        <end position="42"/>
    </location>
</feature>
<keyword evidence="1" id="KW-0812">Transmembrane</keyword>
<accession>S5DND7</accession>
<evidence type="ECO:0000256" key="1">
    <source>
        <dbReference type="SAM" id="Phobius"/>
    </source>
</evidence>